<dbReference type="InterPro" id="IPR029058">
    <property type="entry name" value="AB_hydrolase_fold"/>
</dbReference>
<organism evidence="2 3">
    <name type="scientific">Aliiglaciecola litoralis</name>
    <dbReference type="NCBI Taxonomy" id="582857"/>
    <lineage>
        <taxon>Bacteria</taxon>
        <taxon>Pseudomonadati</taxon>
        <taxon>Pseudomonadota</taxon>
        <taxon>Gammaproteobacteria</taxon>
        <taxon>Alteromonadales</taxon>
        <taxon>Alteromonadaceae</taxon>
        <taxon>Aliiglaciecola</taxon>
    </lineage>
</organism>
<reference evidence="3" key="1">
    <citation type="journal article" date="2019" name="Int. J. Syst. Evol. Microbiol.">
        <title>The Global Catalogue of Microorganisms (GCM) 10K type strain sequencing project: providing services to taxonomists for standard genome sequencing and annotation.</title>
        <authorList>
            <consortium name="The Broad Institute Genomics Platform"/>
            <consortium name="The Broad Institute Genome Sequencing Center for Infectious Disease"/>
            <person name="Wu L."/>
            <person name="Ma J."/>
        </authorList>
    </citation>
    <scope>NUCLEOTIDE SEQUENCE [LARGE SCALE GENOMIC DNA]</scope>
    <source>
        <strain evidence="3">JCM 15896</strain>
    </source>
</reference>
<evidence type="ECO:0000259" key="1">
    <source>
        <dbReference type="Pfam" id="PF12146"/>
    </source>
</evidence>
<dbReference type="RefSeq" id="WP_343859102.1">
    <property type="nucleotide sequence ID" value="NZ_BAAAFD010000004.1"/>
</dbReference>
<feature type="domain" description="Serine aminopeptidase S33" evidence="1">
    <location>
        <begin position="61"/>
        <end position="161"/>
    </location>
</feature>
<dbReference type="EMBL" id="BAAAFD010000004">
    <property type="protein sequence ID" value="GAA0856501.1"/>
    <property type="molecule type" value="Genomic_DNA"/>
</dbReference>
<dbReference type="Pfam" id="PF12146">
    <property type="entry name" value="Hydrolase_4"/>
    <property type="match status" value="1"/>
</dbReference>
<keyword evidence="3" id="KW-1185">Reference proteome</keyword>
<dbReference type="InterPro" id="IPR022742">
    <property type="entry name" value="Hydrolase_4"/>
</dbReference>
<dbReference type="InterPro" id="IPR053145">
    <property type="entry name" value="AB_hydrolase_Est10"/>
</dbReference>
<gene>
    <name evidence="2" type="ORF">GCM10009114_18690</name>
</gene>
<dbReference type="SUPFAM" id="SSF53474">
    <property type="entry name" value="alpha/beta-Hydrolases"/>
    <property type="match status" value="1"/>
</dbReference>
<name>A0ABP3WWK2_9ALTE</name>
<evidence type="ECO:0000313" key="3">
    <source>
        <dbReference type="Proteomes" id="UP001500359"/>
    </source>
</evidence>
<protein>
    <recommendedName>
        <fullName evidence="1">Serine aminopeptidase S33 domain-containing protein</fullName>
    </recommendedName>
</protein>
<evidence type="ECO:0000313" key="2">
    <source>
        <dbReference type="EMBL" id="GAA0856501.1"/>
    </source>
</evidence>
<accession>A0ABP3WWK2</accession>
<dbReference type="Gene3D" id="3.40.50.1820">
    <property type="entry name" value="alpha/beta hydrolase"/>
    <property type="match status" value="1"/>
</dbReference>
<comment type="caution">
    <text evidence="2">The sequence shown here is derived from an EMBL/GenBank/DDBJ whole genome shotgun (WGS) entry which is preliminary data.</text>
</comment>
<dbReference type="PANTHER" id="PTHR43265:SF1">
    <property type="entry name" value="ESTERASE ESTD"/>
    <property type="match status" value="1"/>
</dbReference>
<dbReference type="PANTHER" id="PTHR43265">
    <property type="entry name" value="ESTERASE ESTD"/>
    <property type="match status" value="1"/>
</dbReference>
<proteinExistence type="predicted"/>
<sequence>MYKEHNEEFAVKSQEKIQPLFIGFKEESLYGCHHEVLHTFKKATPIIICPPLAHEYERCHRALKQLASALAKAGFNVLRFDYVGTGDSAGHYEQVDFNNWRADTHRAIDFFKQRTGAQQVVLCGLRLGATIAHQVTLERRDVVGSVLWSPCLKGKQVVAHWRDVQIAHQQALGYDLKTDQITEVLGFPLSAKVQDQLHKLNLTQQKILTEIPKYHCIVDEQTHQWQSQQALLNLGHSFFIDSKGSRIWDQEAMEARVPMHIVHAMVSWLQGAFK</sequence>
<dbReference type="Proteomes" id="UP001500359">
    <property type="component" value="Unassembled WGS sequence"/>
</dbReference>